<comment type="similarity">
    <text evidence="2">Belongs to the sulfatase family.</text>
</comment>
<evidence type="ECO:0000256" key="3">
    <source>
        <dbReference type="ARBA" id="ARBA00022723"/>
    </source>
</evidence>
<keyword evidence="6" id="KW-0106">Calcium</keyword>
<keyword evidence="4" id="KW-0732">Signal</keyword>
<evidence type="ECO:0000313" key="8">
    <source>
        <dbReference type="EMBL" id="QTD38503.1"/>
    </source>
</evidence>
<evidence type="ECO:0000259" key="7">
    <source>
        <dbReference type="Pfam" id="PF00884"/>
    </source>
</evidence>
<dbReference type="SUPFAM" id="SSF53649">
    <property type="entry name" value="Alkaline phosphatase-like"/>
    <property type="match status" value="1"/>
</dbReference>
<dbReference type="Proteomes" id="UP000663935">
    <property type="component" value="Chromosome"/>
</dbReference>
<dbReference type="InterPro" id="IPR000917">
    <property type="entry name" value="Sulfatase_N"/>
</dbReference>
<organism evidence="8 9">
    <name type="scientific">Polaribacter batillariae</name>
    <dbReference type="NCBI Taxonomy" id="2808900"/>
    <lineage>
        <taxon>Bacteria</taxon>
        <taxon>Pseudomonadati</taxon>
        <taxon>Bacteroidota</taxon>
        <taxon>Flavobacteriia</taxon>
        <taxon>Flavobacteriales</taxon>
        <taxon>Flavobacteriaceae</taxon>
    </lineage>
</organism>
<evidence type="ECO:0000256" key="6">
    <source>
        <dbReference type="ARBA" id="ARBA00022837"/>
    </source>
</evidence>
<dbReference type="EMBL" id="CP071795">
    <property type="protein sequence ID" value="QTD38503.1"/>
    <property type="molecule type" value="Genomic_DNA"/>
</dbReference>
<comment type="cofactor">
    <cofactor evidence="1">
        <name>Ca(2+)</name>
        <dbReference type="ChEBI" id="CHEBI:29108"/>
    </cofactor>
</comment>
<evidence type="ECO:0000313" key="9">
    <source>
        <dbReference type="Proteomes" id="UP000663935"/>
    </source>
</evidence>
<keyword evidence="9" id="KW-1185">Reference proteome</keyword>
<name>A0ABX7T099_9FLAO</name>
<evidence type="ECO:0000256" key="5">
    <source>
        <dbReference type="ARBA" id="ARBA00022801"/>
    </source>
</evidence>
<dbReference type="PROSITE" id="PS51257">
    <property type="entry name" value="PROKAR_LIPOPROTEIN"/>
    <property type="match status" value="1"/>
</dbReference>
<evidence type="ECO:0000256" key="4">
    <source>
        <dbReference type="ARBA" id="ARBA00022729"/>
    </source>
</evidence>
<proteinExistence type="inferred from homology"/>
<dbReference type="RefSeq" id="WP_207972633.1">
    <property type="nucleotide sequence ID" value="NZ_CP071795.1"/>
</dbReference>
<protein>
    <submittedName>
        <fullName evidence="8">Sulfatase</fullName>
    </submittedName>
</protein>
<dbReference type="PANTHER" id="PTHR45953">
    <property type="entry name" value="IDURONATE 2-SULFATASE"/>
    <property type="match status" value="1"/>
</dbReference>
<gene>
    <name evidence="8" type="ORF">JL193_04225</name>
</gene>
<keyword evidence="3" id="KW-0479">Metal-binding</keyword>
<feature type="domain" description="Sulfatase N-terminal" evidence="7">
    <location>
        <begin position="30"/>
        <end position="385"/>
    </location>
</feature>
<dbReference type="Gene3D" id="3.40.720.10">
    <property type="entry name" value="Alkaline Phosphatase, subunit A"/>
    <property type="match status" value="1"/>
</dbReference>
<dbReference type="CDD" id="cd16030">
    <property type="entry name" value="iduronate-2-sulfatase"/>
    <property type="match status" value="1"/>
</dbReference>
<evidence type="ECO:0000256" key="1">
    <source>
        <dbReference type="ARBA" id="ARBA00001913"/>
    </source>
</evidence>
<dbReference type="PANTHER" id="PTHR45953:SF1">
    <property type="entry name" value="IDURONATE 2-SULFATASE"/>
    <property type="match status" value="1"/>
</dbReference>
<keyword evidence="5" id="KW-0378">Hydrolase</keyword>
<sequence length="489" mass="55812">MNFLKFCILIIFFGGFFSCKTNPKNTAQKPNVLLLYMDDLRPEIASYGASQIKSPNIDALAKKGIQFTNAYCNVPVCGASRASMLTGMLPTKNRFLNYNTFVEKETPNAITLPQLFKENGYTTISNGKIYHHLDDRENDWNEVWRPYAFDKNNKGLAPTDYWQSLWKDYQNKENIAEYKATNTGPAYESTQVNDSIYIDGLLTEKVIRDIKKLKKTNKPFFLTAGFISPHLPFNAPKKYWNLYDRKSIKQPQNYNFIPKNAPKMSISNWPEMRAYSNIPKTGQVSDSIAIDLIHGYYATVSYTDALIGKILTELKTQNLDKNTIVILVSDHGYNLQEHTQWAKFTNYNTSTQVPLIIYNPLSKKSGKTNALVELVDLYPTLAHLCNLNIPKNQLDGKSLVANLADLSKAGKETVFIKKGNGFTVKSLNFSYTEFINPKDNSTITAMLYDHSVNKSENENVVNYPEYQKTTQKLKFILHTKYLSNIKEKK</sequence>
<dbReference type="InterPro" id="IPR017850">
    <property type="entry name" value="Alkaline_phosphatase_core_sf"/>
</dbReference>
<reference evidence="8 9" key="1">
    <citation type="submission" date="2021-03" db="EMBL/GenBank/DDBJ databases">
        <title>Complete genome of Polaribacter_sp.G4M1.</title>
        <authorList>
            <person name="Jeong S.W."/>
            <person name="Bae J.W."/>
        </authorList>
    </citation>
    <scope>NUCLEOTIDE SEQUENCE [LARGE SCALE GENOMIC DNA]</scope>
    <source>
        <strain evidence="8 9">G4M1</strain>
    </source>
</reference>
<dbReference type="Pfam" id="PF00884">
    <property type="entry name" value="Sulfatase"/>
    <property type="match status" value="1"/>
</dbReference>
<evidence type="ECO:0000256" key="2">
    <source>
        <dbReference type="ARBA" id="ARBA00008779"/>
    </source>
</evidence>
<dbReference type="InterPro" id="IPR035874">
    <property type="entry name" value="IDS"/>
</dbReference>
<accession>A0ABX7T099</accession>